<feature type="region of interest" description="Disordered" evidence="1">
    <location>
        <begin position="1"/>
        <end position="37"/>
    </location>
</feature>
<dbReference type="EMBL" id="MU129238">
    <property type="protein sequence ID" value="KAF9504321.1"/>
    <property type="molecule type" value="Genomic_DNA"/>
</dbReference>
<dbReference type="Proteomes" id="UP000886523">
    <property type="component" value="Unassembled WGS sequence"/>
</dbReference>
<dbReference type="AlphaFoldDB" id="A0A9P6DGU5"/>
<evidence type="ECO:0000313" key="3">
    <source>
        <dbReference type="Proteomes" id="UP000886523"/>
    </source>
</evidence>
<proteinExistence type="predicted"/>
<reference evidence="2" key="1">
    <citation type="journal article" date="2020" name="Nat. Commun.">
        <title>Large-scale genome sequencing of mycorrhizal fungi provides insights into the early evolution of symbiotic traits.</title>
        <authorList>
            <person name="Miyauchi S."/>
            <person name="Kiss E."/>
            <person name="Kuo A."/>
            <person name="Drula E."/>
            <person name="Kohler A."/>
            <person name="Sanchez-Garcia M."/>
            <person name="Morin E."/>
            <person name="Andreopoulos B."/>
            <person name="Barry K.W."/>
            <person name="Bonito G."/>
            <person name="Buee M."/>
            <person name="Carver A."/>
            <person name="Chen C."/>
            <person name="Cichocki N."/>
            <person name="Clum A."/>
            <person name="Culley D."/>
            <person name="Crous P.W."/>
            <person name="Fauchery L."/>
            <person name="Girlanda M."/>
            <person name="Hayes R.D."/>
            <person name="Keri Z."/>
            <person name="LaButti K."/>
            <person name="Lipzen A."/>
            <person name="Lombard V."/>
            <person name="Magnuson J."/>
            <person name="Maillard F."/>
            <person name="Murat C."/>
            <person name="Nolan M."/>
            <person name="Ohm R.A."/>
            <person name="Pangilinan J."/>
            <person name="Pereira M.F."/>
            <person name="Perotto S."/>
            <person name="Peter M."/>
            <person name="Pfister S."/>
            <person name="Riley R."/>
            <person name="Sitrit Y."/>
            <person name="Stielow J.B."/>
            <person name="Szollosi G."/>
            <person name="Zifcakova L."/>
            <person name="Stursova M."/>
            <person name="Spatafora J.W."/>
            <person name="Tedersoo L."/>
            <person name="Vaario L.M."/>
            <person name="Yamada A."/>
            <person name="Yan M."/>
            <person name="Wang P."/>
            <person name="Xu J."/>
            <person name="Bruns T."/>
            <person name="Baldrian P."/>
            <person name="Vilgalys R."/>
            <person name="Dunand C."/>
            <person name="Henrissat B."/>
            <person name="Grigoriev I.V."/>
            <person name="Hibbett D."/>
            <person name="Nagy L.G."/>
            <person name="Martin F.M."/>
        </authorList>
    </citation>
    <scope>NUCLEOTIDE SEQUENCE</scope>
    <source>
        <strain evidence="2">UP504</strain>
    </source>
</reference>
<organism evidence="2 3">
    <name type="scientific">Hydnum rufescens UP504</name>
    <dbReference type="NCBI Taxonomy" id="1448309"/>
    <lineage>
        <taxon>Eukaryota</taxon>
        <taxon>Fungi</taxon>
        <taxon>Dikarya</taxon>
        <taxon>Basidiomycota</taxon>
        <taxon>Agaricomycotina</taxon>
        <taxon>Agaricomycetes</taxon>
        <taxon>Cantharellales</taxon>
        <taxon>Hydnaceae</taxon>
        <taxon>Hydnum</taxon>
    </lineage>
</organism>
<gene>
    <name evidence="2" type="ORF">BS47DRAFT_1401535</name>
</gene>
<evidence type="ECO:0000313" key="2">
    <source>
        <dbReference type="EMBL" id="KAF9504321.1"/>
    </source>
</evidence>
<name>A0A9P6DGU5_9AGAM</name>
<comment type="caution">
    <text evidence="2">The sequence shown here is derived from an EMBL/GenBank/DDBJ whole genome shotgun (WGS) entry which is preliminary data.</text>
</comment>
<protein>
    <submittedName>
        <fullName evidence="2">Uncharacterized protein</fullName>
    </submittedName>
</protein>
<keyword evidence="3" id="KW-1185">Reference proteome</keyword>
<sequence>MKRDLGEFTRDNVEASPRLPDERIKPFDRKAQSQRDDLGQIRTHKSDHRGVLRTVVQFQKPSGSATHVIMGDEFDYARFFVTRLDRTSTRQVFQYAPKLASWMIPLMPPPLLKIRQTPTETSHCLPTVPNVHSILSVALGMNWDSDISDSSASRAGYDVFTIGLRPHRLSDRRRATQDPAKFICRLLESLFPSSDIGIEVRSLEICRSHPAIAPIAALLALIMELV</sequence>
<accession>A0A9P6DGU5</accession>
<evidence type="ECO:0000256" key="1">
    <source>
        <dbReference type="SAM" id="MobiDB-lite"/>
    </source>
</evidence>